<gene>
    <name evidence="1" type="ORF">SD77_2406</name>
</gene>
<evidence type="ECO:0000313" key="2">
    <source>
        <dbReference type="Proteomes" id="UP000031982"/>
    </source>
</evidence>
<sequence>MFDPTAFDNIKFMMQAEVYDRDLAGLFHIHHRTDIMDLASLSREAAITFSLAERPGLQVSLIIKADLAKLAGELLPLAGTVPSVSLRILYTGSEQELPAAKMDLFERIWGTERRYERKKIESDQTGTVYEWHVYFERMITEEMLPELGDLVSFIAESLQMEAKDNR</sequence>
<accession>A0ABR5AYZ0</accession>
<dbReference type="Proteomes" id="UP000031982">
    <property type="component" value="Unassembled WGS sequence"/>
</dbReference>
<keyword evidence="2" id="KW-1185">Reference proteome</keyword>
<dbReference type="RefSeq" id="WP_052475114.1">
    <property type="nucleotide sequence ID" value="NZ_JARTHD010000004.1"/>
</dbReference>
<protein>
    <submittedName>
        <fullName evidence="1">Uncharacterized protein</fullName>
    </submittedName>
</protein>
<proteinExistence type="predicted"/>
<name>A0ABR5AYZ0_BACBA</name>
<dbReference type="EMBL" id="JXLP01000002">
    <property type="protein sequence ID" value="KIL79952.1"/>
    <property type="molecule type" value="Genomic_DNA"/>
</dbReference>
<comment type="caution">
    <text evidence="1">The sequence shown here is derived from an EMBL/GenBank/DDBJ whole genome shotgun (WGS) entry which is preliminary data.</text>
</comment>
<reference evidence="1 2" key="1">
    <citation type="submission" date="2015-01" db="EMBL/GenBank/DDBJ databases">
        <title>Genome Assembly of Bacillus badius MTCC 1458.</title>
        <authorList>
            <person name="Verma A."/>
            <person name="Khatri I."/>
            <person name="Mual P."/>
            <person name="Subramanian S."/>
            <person name="Krishnamurthi S."/>
        </authorList>
    </citation>
    <scope>NUCLEOTIDE SEQUENCE [LARGE SCALE GENOMIC DNA]</scope>
    <source>
        <strain evidence="1 2">MTCC 1458</strain>
    </source>
</reference>
<organism evidence="1 2">
    <name type="scientific">Bacillus badius</name>
    <dbReference type="NCBI Taxonomy" id="1455"/>
    <lineage>
        <taxon>Bacteria</taxon>
        <taxon>Bacillati</taxon>
        <taxon>Bacillota</taxon>
        <taxon>Bacilli</taxon>
        <taxon>Bacillales</taxon>
        <taxon>Bacillaceae</taxon>
        <taxon>Pseudobacillus</taxon>
    </lineage>
</organism>
<evidence type="ECO:0000313" key="1">
    <source>
        <dbReference type="EMBL" id="KIL79952.1"/>
    </source>
</evidence>